<sequence>MLVATIQRFGFPYKKTQAVHHTGAQACVSLIMYSARSFAKRIKHAADFTVTGL</sequence>
<reference evidence="1 2" key="1">
    <citation type="submission" date="2016-10" db="EMBL/GenBank/DDBJ databases">
        <authorList>
            <person name="de Groot N.N."/>
        </authorList>
    </citation>
    <scope>NUCLEOTIDE SEQUENCE [LARGE SCALE GENOMIC DNA]</scope>
    <source>
        <strain evidence="1 2">DSM 13305</strain>
    </source>
</reference>
<dbReference type="AlphaFoldDB" id="A0A1H8TSG5"/>
<evidence type="ECO:0000313" key="2">
    <source>
        <dbReference type="Proteomes" id="UP000198847"/>
    </source>
</evidence>
<dbReference type="EMBL" id="FODY01000007">
    <property type="protein sequence ID" value="SEO93837.1"/>
    <property type="molecule type" value="Genomic_DNA"/>
</dbReference>
<keyword evidence="2" id="KW-1185">Reference proteome</keyword>
<name>A0A1H8TSG5_9FIRM</name>
<accession>A0A1H8TSG5</accession>
<evidence type="ECO:0000313" key="1">
    <source>
        <dbReference type="EMBL" id="SEO93837.1"/>
    </source>
</evidence>
<protein>
    <submittedName>
        <fullName evidence="1">Uncharacterized protein</fullName>
    </submittedName>
</protein>
<proteinExistence type="predicted"/>
<gene>
    <name evidence="1" type="ORF">SAMN04490178_10785</name>
</gene>
<organism evidence="1 2">
    <name type="scientific">Propionispora vibrioides</name>
    <dbReference type="NCBI Taxonomy" id="112903"/>
    <lineage>
        <taxon>Bacteria</taxon>
        <taxon>Bacillati</taxon>
        <taxon>Bacillota</taxon>
        <taxon>Negativicutes</taxon>
        <taxon>Selenomonadales</taxon>
        <taxon>Sporomusaceae</taxon>
        <taxon>Propionispora</taxon>
    </lineage>
</organism>
<dbReference type="Proteomes" id="UP000198847">
    <property type="component" value="Unassembled WGS sequence"/>
</dbReference>